<evidence type="ECO:0000259" key="3">
    <source>
        <dbReference type="SMART" id="SM00856"/>
    </source>
</evidence>
<organism evidence="4 5">
    <name type="scientific">Cinchona calisaya</name>
    <dbReference type="NCBI Taxonomy" id="153742"/>
    <lineage>
        <taxon>Eukaryota</taxon>
        <taxon>Viridiplantae</taxon>
        <taxon>Streptophyta</taxon>
        <taxon>Embryophyta</taxon>
        <taxon>Tracheophyta</taxon>
        <taxon>Spermatophyta</taxon>
        <taxon>Magnoliopsida</taxon>
        <taxon>eudicotyledons</taxon>
        <taxon>Gunneridae</taxon>
        <taxon>Pentapetalae</taxon>
        <taxon>asterids</taxon>
        <taxon>lamiids</taxon>
        <taxon>Gentianales</taxon>
        <taxon>Rubiaceae</taxon>
        <taxon>Cinchonoideae</taxon>
        <taxon>Cinchoneae</taxon>
        <taxon>Cinchona</taxon>
    </lineage>
</organism>
<gene>
    <name evidence="4" type="ORF">ACH5RR_031017</name>
</gene>
<feature type="domain" description="Pectinesterase inhibitor" evidence="3">
    <location>
        <begin position="128"/>
        <end position="272"/>
    </location>
</feature>
<sequence>MEPQICQRLLFITISSLLVFNFQHSKFVQNVAAETDFFPESSPNLQPAISPSPEADSPAEQDISPSPTALPPLGHISFPPSESYPPSESNSPDEEISPSISEDSKPPSEALSPSNFDNFPDALPPSANIEPEIKKICNSTDYPSLCLSTIVPLLNGKTNVFSVLEIAIKASNEYAKFVLSTVKKLASIPGTPHEIVSVLNDCKDSYEDVVYNFDKTMNALTDHDIGTMNTMLSAVMTDAGDCEDNIKGANFPCPVSEFSEKLINMTSNCLAIISLTH</sequence>
<dbReference type="SMART" id="SM00856">
    <property type="entry name" value="PMEI"/>
    <property type="match status" value="1"/>
</dbReference>
<comment type="caution">
    <text evidence="4">The sequence shown here is derived from an EMBL/GenBank/DDBJ whole genome shotgun (WGS) entry which is preliminary data.</text>
</comment>
<accession>A0ABD2YHF9</accession>
<dbReference type="Proteomes" id="UP001630127">
    <property type="component" value="Unassembled WGS sequence"/>
</dbReference>
<dbReference type="InterPro" id="IPR006501">
    <property type="entry name" value="Pectinesterase_inhib_dom"/>
</dbReference>
<keyword evidence="1" id="KW-0732">Signal</keyword>
<evidence type="ECO:0000256" key="1">
    <source>
        <dbReference type="ARBA" id="ARBA00022729"/>
    </source>
</evidence>
<keyword evidence="5" id="KW-1185">Reference proteome</keyword>
<dbReference type="CDD" id="cd15800">
    <property type="entry name" value="PMEI-like_2"/>
    <property type="match status" value="1"/>
</dbReference>
<feature type="compositionally biased region" description="Low complexity" evidence="2">
    <location>
        <begin position="77"/>
        <end position="90"/>
    </location>
</feature>
<reference evidence="4 5" key="1">
    <citation type="submission" date="2024-11" db="EMBL/GenBank/DDBJ databases">
        <title>A near-complete genome assembly of Cinchona calisaya.</title>
        <authorList>
            <person name="Lian D.C."/>
            <person name="Zhao X.W."/>
            <person name="Wei L."/>
        </authorList>
    </citation>
    <scope>NUCLEOTIDE SEQUENCE [LARGE SCALE GENOMIC DNA]</scope>
    <source>
        <tissue evidence="4">Nenye</tissue>
    </source>
</reference>
<dbReference type="PANTHER" id="PTHR31080">
    <property type="entry name" value="PECTINESTERASE INHIBITOR-LIKE"/>
    <property type="match status" value="1"/>
</dbReference>
<dbReference type="SUPFAM" id="SSF101148">
    <property type="entry name" value="Plant invertase/pectin methylesterase inhibitor"/>
    <property type="match status" value="1"/>
</dbReference>
<dbReference type="PANTHER" id="PTHR31080:SF68">
    <property type="entry name" value="PLANT INVERTASE_PECTIN METHYLESTERASE INHIBITOR SUPERFAMILY PROTEIN"/>
    <property type="match status" value="1"/>
</dbReference>
<evidence type="ECO:0000256" key="2">
    <source>
        <dbReference type="SAM" id="MobiDB-lite"/>
    </source>
</evidence>
<dbReference type="FunFam" id="1.20.140.40:FF:000003">
    <property type="entry name" value="Invertase/pectin methylesterase inhibitor family protein"/>
    <property type="match status" value="1"/>
</dbReference>
<dbReference type="InterPro" id="IPR051955">
    <property type="entry name" value="PME_Inhibitor"/>
</dbReference>
<dbReference type="InterPro" id="IPR035513">
    <property type="entry name" value="Invertase/methylesterase_inhib"/>
</dbReference>
<evidence type="ECO:0000313" key="5">
    <source>
        <dbReference type="Proteomes" id="UP001630127"/>
    </source>
</evidence>
<dbReference type="EMBL" id="JBJUIK010000013">
    <property type="protein sequence ID" value="KAL3505635.1"/>
    <property type="molecule type" value="Genomic_DNA"/>
</dbReference>
<dbReference type="NCBIfam" id="TIGR01614">
    <property type="entry name" value="PME_inhib"/>
    <property type="match status" value="1"/>
</dbReference>
<dbReference type="Gene3D" id="1.20.140.40">
    <property type="entry name" value="Invertase/pectin methylesterase inhibitor family protein"/>
    <property type="match status" value="1"/>
</dbReference>
<dbReference type="Pfam" id="PF04043">
    <property type="entry name" value="PMEI"/>
    <property type="match status" value="1"/>
</dbReference>
<proteinExistence type="predicted"/>
<dbReference type="AlphaFoldDB" id="A0ABD2YHF9"/>
<protein>
    <recommendedName>
        <fullName evidence="3">Pectinesterase inhibitor domain-containing protein</fullName>
    </recommendedName>
</protein>
<name>A0ABD2YHF9_9GENT</name>
<feature type="region of interest" description="Disordered" evidence="2">
    <location>
        <begin position="39"/>
        <end position="124"/>
    </location>
</feature>
<evidence type="ECO:0000313" key="4">
    <source>
        <dbReference type="EMBL" id="KAL3505635.1"/>
    </source>
</evidence>